<feature type="chain" id="PRO_5012572137" evidence="1">
    <location>
        <begin position="23"/>
        <end position="282"/>
    </location>
</feature>
<proteinExistence type="predicted"/>
<gene>
    <name evidence="2" type="ORF">SAMN02745166_01356</name>
</gene>
<protein>
    <submittedName>
        <fullName evidence="2">PEP-CTERM protein-sorting domain-containing protein</fullName>
    </submittedName>
</protein>
<dbReference type="RefSeq" id="WP_078812541.1">
    <property type="nucleotide sequence ID" value="NZ_FUYE01000003.1"/>
</dbReference>
<sequence length="282" mass="29746">MHCRFVPTLLATLLLLASSSPAASVLVYYDGSASGTTLLDQSGNGYNSAFDANGTTGTGSTILTTTPAYSGSGAYVSLTANGTNQSGRYGVTTSGLSYDFNNSSWSVAMFYNRQSTATNDTLFHIGVGDGFGGENELYAWATASSTTLSLQHYPDADVNLGASNKMNLNAWHHLAVTFTASGLNDGTGVLNYYVDGTLIGTDSTFTLATNNSFFFGGQGSGTSDRNFIGFMDEMALYQGVLDASQITDLASGVKTPLSVIPEPSRMAFLMLGLLGWGMRRRR</sequence>
<keyword evidence="3" id="KW-1185">Reference proteome</keyword>
<dbReference type="NCBIfam" id="TIGR02595">
    <property type="entry name" value="PEP_CTERM"/>
    <property type="match status" value="1"/>
</dbReference>
<dbReference type="AlphaFoldDB" id="A0A1T4XCY7"/>
<dbReference type="SUPFAM" id="SSF49899">
    <property type="entry name" value="Concanavalin A-like lectins/glucanases"/>
    <property type="match status" value="1"/>
</dbReference>
<evidence type="ECO:0000313" key="2">
    <source>
        <dbReference type="EMBL" id="SKA86831.1"/>
    </source>
</evidence>
<evidence type="ECO:0000313" key="3">
    <source>
        <dbReference type="Proteomes" id="UP000190774"/>
    </source>
</evidence>
<dbReference type="Gene3D" id="2.60.120.200">
    <property type="match status" value="1"/>
</dbReference>
<feature type="signal peptide" evidence="1">
    <location>
        <begin position="1"/>
        <end position="22"/>
    </location>
</feature>
<dbReference type="EMBL" id="FUYE01000003">
    <property type="protein sequence ID" value="SKA86831.1"/>
    <property type="molecule type" value="Genomic_DNA"/>
</dbReference>
<name>A0A1T4XCY7_9BACT</name>
<dbReference type="OrthoDB" id="9813244at2"/>
<dbReference type="InterPro" id="IPR013424">
    <property type="entry name" value="Ice-binding_C"/>
</dbReference>
<keyword evidence="1" id="KW-0732">Signal</keyword>
<dbReference type="Proteomes" id="UP000190774">
    <property type="component" value="Unassembled WGS sequence"/>
</dbReference>
<dbReference type="Pfam" id="PF13385">
    <property type="entry name" value="Laminin_G_3"/>
    <property type="match status" value="1"/>
</dbReference>
<evidence type="ECO:0000256" key="1">
    <source>
        <dbReference type="SAM" id="SignalP"/>
    </source>
</evidence>
<organism evidence="2 3">
    <name type="scientific">Prosthecobacter debontii</name>
    <dbReference type="NCBI Taxonomy" id="48467"/>
    <lineage>
        <taxon>Bacteria</taxon>
        <taxon>Pseudomonadati</taxon>
        <taxon>Verrucomicrobiota</taxon>
        <taxon>Verrucomicrobiia</taxon>
        <taxon>Verrucomicrobiales</taxon>
        <taxon>Verrucomicrobiaceae</taxon>
        <taxon>Prosthecobacter</taxon>
    </lineage>
</organism>
<reference evidence="3" key="1">
    <citation type="submission" date="2017-02" db="EMBL/GenBank/DDBJ databases">
        <authorList>
            <person name="Varghese N."/>
            <person name="Submissions S."/>
        </authorList>
    </citation>
    <scope>NUCLEOTIDE SEQUENCE [LARGE SCALE GENOMIC DNA]</scope>
    <source>
        <strain evidence="3">ATCC 700200</strain>
    </source>
</reference>
<accession>A0A1T4XCY7</accession>
<dbReference type="InterPro" id="IPR013320">
    <property type="entry name" value="ConA-like_dom_sf"/>
</dbReference>